<keyword evidence="3" id="KW-1185">Reference proteome</keyword>
<reference evidence="2" key="1">
    <citation type="submission" date="2020-10" db="EMBL/GenBank/DDBJ databases">
        <authorList>
            <person name="Castelo-Branco R."/>
            <person name="Eusebio N."/>
            <person name="Adriana R."/>
            <person name="Vieira A."/>
            <person name="Brugerolle De Fraissinette N."/>
            <person name="Rezende De Castro R."/>
            <person name="Schneider M.P."/>
            <person name="Vasconcelos V."/>
            <person name="Leao P.N."/>
        </authorList>
    </citation>
    <scope>NUCLEOTIDE SEQUENCE</scope>
    <source>
        <strain evidence="2">LEGE 07310</strain>
    </source>
</reference>
<proteinExistence type="predicted"/>
<dbReference type="AlphaFoldDB" id="A0A8J7ALT5"/>
<organism evidence="2 3">
    <name type="scientific">Vasconcelosia minhoensis LEGE 07310</name>
    <dbReference type="NCBI Taxonomy" id="915328"/>
    <lineage>
        <taxon>Bacteria</taxon>
        <taxon>Bacillati</taxon>
        <taxon>Cyanobacteriota</taxon>
        <taxon>Cyanophyceae</taxon>
        <taxon>Nodosilineales</taxon>
        <taxon>Cymatolegaceae</taxon>
        <taxon>Vasconcelosia</taxon>
        <taxon>Vasconcelosia minhoensis</taxon>
    </lineage>
</organism>
<keyword evidence="1" id="KW-0472">Membrane</keyword>
<comment type="caution">
    <text evidence="2">The sequence shown here is derived from an EMBL/GenBank/DDBJ whole genome shotgun (WGS) entry which is preliminary data.</text>
</comment>
<evidence type="ECO:0008006" key="4">
    <source>
        <dbReference type="Google" id="ProtNLM"/>
    </source>
</evidence>
<name>A0A8J7ALT5_9CYAN</name>
<keyword evidence="1" id="KW-0812">Transmembrane</keyword>
<evidence type="ECO:0000313" key="3">
    <source>
        <dbReference type="Proteomes" id="UP000636505"/>
    </source>
</evidence>
<dbReference type="PANTHER" id="PTHR47380">
    <property type="entry name" value="OS02G0533000 PROTEIN"/>
    <property type="match status" value="1"/>
</dbReference>
<feature type="transmembrane region" description="Helical" evidence="1">
    <location>
        <begin position="88"/>
        <end position="116"/>
    </location>
</feature>
<dbReference type="PANTHER" id="PTHR47380:SF4">
    <property type="entry name" value="OS02G0533000 PROTEIN"/>
    <property type="match status" value="1"/>
</dbReference>
<evidence type="ECO:0000256" key="1">
    <source>
        <dbReference type="SAM" id="Phobius"/>
    </source>
</evidence>
<keyword evidence="1" id="KW-1133">Transmembrane helix</keyword>
<gene>
    <name evidence="2" type="ORF">IQ241_23975</name>
</gene>
<feature type="transmembrane region" description="Helical" evidence="1">
    <location>
        <begin position="298"/>
        <end position="318"/>
    </location>
</feature>
<dbReference type="RefSeq" id="WP_193912122.1">
    <property type="nucleotide sequence ID" value="NZ_JADEXG010000099.1"/>
</dbReference>
<sequence>MTLNHSVMQAVEALDYRVTVGDVAAQAGIELPIAQQGLLALAADTQAHMQVSEAGEIAYEFPRNFRGILRNKHWQIQLQETWEKVWQVLFYLIRLSFGVMLLLSIVLIFLTIMIIVVAASSAQQNQRDNRGRGGSFGGGMVFIPRIWFGPNIFWWLDFDYGRRRRQQRQQRLNQGEKLNFFEAIFSFLFGDGDPNADLEERRWSAIATTIRNNGGTTTAEQVAPYLDDVGEGWTQESEDYMLPTLTRFNGQPEVSPQGDLIYYFPELQVTAARQERRSVGAYLKELPHKFTAATSSQVMLSIGLGAANLIGAIVLGSLLQDQVLVAELGGLVAFVNSIYWLLLAYGVAFLAVPLVRYFWVQRQNRRIESRNQQRQDRAAALNQAGEAFQRKLAYAQQFASQTVIRAEDAIYTTETDLIDQSAQQAEIDAEWQRRLRQQES</sequence>
<dbReference type="InterPro" id="IPR044200">
    <property type="entry name" value="At5g03900-like"/>
</dbReference>
<evidence type="ECO:0000313" key="2">
    <source>
        <dbReference type="EMBL" id="MBE9080308.1"/>
    </source>
</evidence>
<dbReference type="EMBL" id="JADEXG010000099">
    <property type="protein sequence ID" value="MBE9080308.1"/>
    <property type="molecule type" value="Genomic_DNA"/>
</dbReference>
<feature type="transmembrane region" description="Helical" evidence="1">
    <location>
        <begin position="338"/>
        <end position="359"/>
    </location>
</feature>
<feature type="transmembrane region" description="Helical" evidence="1">
    <location>
        <begin position="136"/>
        <end position="156"/>
    </location>
</feature>
<accession>A0A8J7ALT5</accession>
<protein>
    <recommendedName>
        <fullName evidence="4">Iron-sulfur cluster biosynthesis family protein</fullName>
    </recommendedName>
</protein>
<dbReference type="Proteomes" id="UP000636505">
    <property type="component" value="Unassembled WGS sequence"/>
</dbReference>